<evidence type="ECO:0000256" key="7">
    <source>
        <dbReference type="ARBA" id="ARBA00022884"/>
    </source>
</evidence>
<dbReference type="AlphaFoldDB" id="A0A0G2T2Z1"/>
<keyword evidence="3" id="KW-0150">Chloroplast</keyword>
<evidence type="ECO:0000256" key="1">
    <source>
        <dbReference type="ARBA" id="ARBA00004229"/>
    </source>
</evidence>
<comment type="similarity">
    <text evidence="2 8">Belongs to the intron maturase 2 family. MatK subfamily.</text>
</comment>
<protein>
    <recommendedName>
        <fullName evidence="8">Maturase K</fullName>
    </recommendedName>
    <alternativeName>
        <fullName evidence="8">Intron maturase</fullName>
    </alternativeName>
</protein>
<evidence type="ECO:0000256" key="8">
    <source>
        <dbReference type="HAMAP-Rule" id="MF_01390"/>
    </source>
</evidence>
<evidence type="ECO:0000256" key="2">
    <source>
        <dbReference type="ARBA" id="ARBA00006621"/>
    </source>
</evidence>
<comment type="function">
    <text evidence="8">Usually encoded in the trnK tRNA gene intron. Probably assists in splicing its own and other chloroplast group II introns.</text>
</comment>
<evidence type="ECO:0000256" key="3">
    <source>
        <dbReference type="ARBA" id="ARBA00022528"/>
    </source>
</evidence>
<dbReference type="HAMAP" id="MF_01390">
    <property type="entry name" value="MatK"/>
    <property type="match status" value="1"/>
</dbReference>
<gene>
    <name evidence="8 11" type="primary">matK</name>
</gene>
<evidence type="ECO:0000259" key="9">
    <source>
        <dbReference type="Pfam" id="PF01348"/>
    </source>
</evidence>
<dbReference type="EMBL" id="KJ916374">
    <property type="protein sequence ID" value="AKF42898.1"/>
    <property type="molecule type" value="Genomic_DNA"/>
</dbReference>
<dbReference type="GO" id="GO:0006397">
    <property type="term" value="P:mRNA processing"/>
    <property type="evidence" value="ECO:0007669"/>
    <property type="project" value="UniProtKB-KW"/>
</dbReference>
<evidence type="ECO:0000256" key="6">
    <source>
        <dbReference type="ARBA" id="ARBA00022694"/>
    </source>
</evidence>
<dbReference type="Pfam" id="PF01348">
    <property type="entry name" value="Intron_maturas2"/>
    <property type="match status" value="1"/>
</dbReference>
<dbReference type="GO" id="GO:0003723">
    <property type="term" value="F:RNA binding"/>
    <property type="evidence" value="ECO:0007669"/>
    <property type="project" value="UniProtKB-KW"/>
</dbReference>
<reference evidence="12" key="2">
    <citation type="journal article" date="2016" name="Genome Biol. Evol.">
        <title>Coevolution between Nuclear-Encoded DNA Replication, Recombination, and Repair Genes and Plastid Genome Complexity.</title>
        <authorList>
            <person name="Zhang J."/>
            <person name="Ruhlman T.A."/>
            <person name="Sabir J."/>
            <person name="Blazier J.C."/>
            <person name="Weng M.L."/>
            <person name="Park S."/>
            <person name="Jansen R.K."/>
        </authorList>
    </citation>
    <scope>NUCLEOTIDE SEQUENCE</scope>
</reference>
<dbReference type="GO" id="GO:0008033">
    <property type="term" value="P:tRNA processing"/>
    <property type="evidence" value="ECO:0007669"/>
    <property type="project" value="UniProtKB-KW"/>
</dbReference>
<evidence type="ECO:0000256" key="4">
    <source>
        <dbReference type="ARBA" id="ARBA00022640"/>
    </source>
</evidence>
<keyword evidence="5 8" id="KW-0507">mRNA processing</keyword>
<dbReference type="PANTHER" id="PTHR34811">
    <property type="entry name" value="MATURASE K"/>
    <property type="match status" value="1"/>
</dbReference>
<dbReference type="InterPro" id="IPR024942">
    <property type="entry name" value="Maturase_MatK_N"/>
</dbReference>
<evidence type="ECO:0000256" key="5">
    <source>
        <dbReference type="ARBA" id="ARBA00022664"/>
    </source>
</evidence>
<feature type="domain" description="Domain X" evidence="9">
    <location>
        <begin position="363"/>
        <end position="473"/>
    </location>
</feature>
<feature type="domain" description="Maturase MatK N-terminal" evidence="10">
    <location>
        <begin position="1"/>
        <end position="335"/>
    </location>
</feature>
<geneLocation type="plastid" evidence="11"/>
<dbReference type="InterPro" id="IPR002866">
    <property type="entry name" value="Maturase_MatK"/>
</dbReference>
<keyword evidence="4 11" id="KW-0934">Plastid</keyword>
<accession>A0A0G2T2Z1</accession>
<evidence type="ECO:0000313" key="12">
    <source>
        <dbReference type="EMBL" id="AMY96140.1"/>
    </source>
</evidence>
<dbReference type="EMBL" id="KT760577">
    <property type="protein sequence ID" value="AMY96140.1"/>
    <property type="molecule type" value="Genomic_DNA"/>
</dbReference>
<reference evidence="11" key="1">
    <citation type="submission" date="2014-05" db="EMBL/GenBank/DDBJ databases">
        <title>Coevolution between plastid and nuclear genomes in Geraniaceae.</title>
        <authorList>
            <person name="Zhang J."/>
            <person name="Ruhlman T.A."/>
            <person name="Sabir J."/>
            <person name="Blazier J.C."/>
            <person name="Jansen R.K."/>
        </authorList>
    </citation>
    <scope>NUCLEOTIDE SEQUENCE</scope>
</reference>
<dbReference type="PANTHER" id="PTHR34811:SF1">
    <property type="entry name" value="MATURASE K"/>
    <property type="match status" value="1"/>
</dbReference>
<dbReference type="Pfam" id="PF01824">
    <property type="entry name" value="MatK_N"/>
    <property type="match status" value="1"/>
</dbReference>
<dbReference type="GO" id="GO:0008380">
    <property type="term" value="P:RNA splicing"/>
    <property type="evidence" value="ECO:0007669"/>
    <property type="project" value="UniProtKB-UniRule"/>
</dbReference>
<evidence type="ECO:0000259" key="10">
    <source>
        <dbReference type="Pfam" id="PF01824"/>
    </source>
</evidence>
<keyword evidence="7 8" id="KW-0694">RNA-binding</keyword>
<dbReference type="InterPro" id="IPR024937">
    <property type="entry name" value="Domain_X"/>
</dbReference>
<name>A0A0G2T2Z1_9ROSI</name>
<comment type="subcellular location">
    <subcellularLocation>
        <location evidence="1 8">Plastid</location>
        <location evidence="1 8">Chloroplast</location>
    </subcellularLocation>
</comment>
<keyword evidence="6 8" id="KW-0819">tRNA processing</keyword>
<organism evidence="11">
    <name type="scientific">Geranium phaeum</name>
    <dbReference type="NCBI Taxonomy" id="379952"/>
    <lineage>
        <taxon>Eukaryota</taxon>
        <taxon>Viridiplantae</taxon>
        <taxon>Streptophyta</taxon>
        <taxon>Embryophyta</taxon>
        <taxon>Tracheophyta</taxon>
        <taxon>Spermatophyta</taxon>
        <taxon>Magnoliopsida</taxon>
        <taxon>eudicotyledons</taxon>
        <taxon>Gunneridae</taxon>
        <taxon>Pentapetalae</taxon>
        <taxon>rosids</taxon>
        <taxon>malvids</taxon>
        <taxon>Geraniales</taxon>
        <taxon>Geraniaceae</taxon>
        <taxon>Geranium</taxon>
    </lineage>
</organism>
<evidence type="ECO:0000313" key="11">
    <source>
        <dbReference type="EMBL" id="AKF42898.1"/>
    </source>
</evidence>
<dbReference type="GO" id="GO:0009507">
    <property type="term" value="C:chloroplast"/>
    <property type="evidence" value="ECO:0007669"/>
    <property type="project" value="UniProtKB-SubCell"/>
</dbReference>
<proteinExistence type="inferred from homology"/>
<sequence>MEELQGYFEFDRSRQHEHAFLYPLLSRESIYALAHDQGFNRSIFLENPIYNNKSSSLIVKRLIARMYEQNPLGICPNYCTQNPFLGHNKNLYSQLISEGFADIGEIPIFIQLVSSLEGKEIAKSLNLRSMQSLFPFLEDECSHLHFLSDVLIPHPAHLEILVEALRYWVKDAPFLHFLRFFLYQSCSCNSLIIPKSSSSFFSKKKLRLFLFLYNSHVCEYESILLFLRNKSSHLRSTSFGSFIERILFYKKMEGLVSTFAKKFERILVFFNDPFIHYVRYQGKYILILKDKDRPLLMNKWKDYLIKLWECHFYLWSQPGKVHINKLSQHSLNFMGYILSVQPTPLVVWSQVLENYFLIDNAMNKVETIIPTFYLIGSLAKAKFCNPLGQPISKPTWADSSDSDIIDRFVRMCRNLSHYHSGSSKKKGLYRVKYILRLSCVKTLSRKHKSTVRAFLKKSGSALLEEFINEEEQALSLIFSRASSPWRKFSSKLRVWYLDILYINDLINQE</sequence>